<evidence type="ECO:0000313" key="1">
    <source>
        <dbReference type="EMBL" id="KKK62758.1"/>
    </source>
</evidence>
<name>A0A0F8X1F8_9ZZZZ</name>
<sequence length="135" mass="13903">MAIPTFNNIALCTGAGRDRPGSPEARYHTDTMPGLDGRFVQPFGTGARKIHVDGVLQATDGTPAEAHQNLKAALRTKQDLADGQTVAAYVGTDGNSYSNCMLAAYDAAGAVAISPAGPPHTASVPINATILELTP</sequence>
<protein>
    <submittedName>
        <fullName evidence="1">Uncharacterized protein</fullName>
    </submittedName>
</protein>
<proteinExistence type="predicted"/>
<organism evidence="1">
    <name type="scientific">marine sediment metagenome</name>
    <dbReference type="NCBI Taxonomy" id="412755"/>
    <lineage>
        <taxon>unclassified sequences</taxon>
        <taxon>metagenomes</taxon>
        <taxon>ecological metagenomes</taxon>
    </lineage>
</organism>
<accession>A0A0F8X1F8</accession>
<gene>
    <name evidence="1" type="ORF">LCGC14_3001130</name>
</gene>
<comment type="caution">
    <text evidence="1">The sequence shown here is derived from an EMBL/GenBank/DDBJ whole genome shotgun (WGS) entry which is preliminary data.</text>
</comment>
<dbReference type="EMBL" id="LAZR01061843">
    <property type="protein sequence ID" value="KKK62758.1"/>
    <property type="molecule type" value="Genomic_DNA"/>
</dbReference>
<reference evidence="1" key="1">
    <citation type="journal article" date="2015" name="Nature">
        <title>Complex archaea that bridge the gap between prokaryotes and eukaryotes.</title>
        <authorList>
            <person name="Spang A."/>
            <person name="Saw J.H."/>
            <person name="Jorgensen S.L."/>
            <person name="Zaremba-Niedzwiedzka K."/>
            <person name="Martijn J."/>
            <person name="Lind A.E."/>
            <person name="van Eijk R."/>
            <person name="Schleper C."/>
            <person name="Guy L."/>
            <person name="Ettema T.J."/>
        </authorList>
    </citation>
    <scope>NUCLEOTIDE SEQUENCE</scope>
</reference>
<dbReference type="AlphaFoldDB" id="A0A0F8X1F8"/>